<reference evidence="2" key="1">
    <citation type="journal article" date="2014" name="Genome Announc.">
        <title>Draft Genome Sequence of Clostridium straminisolvens Strain JCM 21531T, Isolated from a Cellulose-Degrading Bacterial Community.</title>
        <authorList>
            <person name="Yuki M."/>
            <person name="Oshima K."/>
            <person name="Suda W."/>
            <person name="Sakamoto M."/>
            <person name="Kitamura K."/>
            <person name="Iida T."/>
            <person name="Hattori M."/>
            <person name="Ohkuma M."/>
        </authorList>
    </citation>
    <scope>NUCLEOTIDE SEQUENCE [LARGE SCALE GENOMIC DNA]</scope>
    <source>
        <strain evidence="2">JCM 21531</strain>
    </source>
</reference>
<name>W4V8N5_9FIRM</name>
<organism evidence="2 3">
    <name type="scientific">Acetivibrio straminisolvens JCM 21531</name>
    <dbReference type="NCBI Taxonomy" id="1294263"/>
    <lineage>
        <taxon>Bacteria</taxon>
        <taxon>Bacillati</taxon>
        <taxon>Bacillota</taxon>
        <taxon>Clostridia</taxon>
        <taxon>Eubacteriales</taxon>
        <taxon>Oscillospiraceae</taxon>
        <taxon>Acetivibrio</taxon>
    </lineage>
</organism>
<dbReference type="Pfam" id="PF05133">
    <property type="entry name" value="SPP1_portal"/>
    <property type="match status" value="1"/>
</dbReference>
<evidence type="ECO:0000313" key="3">
    <source>
        <dbReference type="Proteomes" id="UP000019109"/>
    </source>
</evidence>
<keyword evidence="3" id="KW-1185">Reference proteome</keyword>
<dbReference type="AlphaFoldDB" id="W4V8N5"/>
<dbReference type="Proteomes" id="UP000019109">
    <property type="component" value="Unassembled WGS sequence"/>
</dbReference>
<feature type="region of interest" description="Disordered" evidence="1">
    <location>
        <begin position="476"/>
        <end position="503"/>
    </location>
</feature>
<comment type="caution">
    <text evidence="2">The sequence shown here is derived from an EMBL/GenBank/DDBJ whole genome shotgun (WGS) entry which is preliminary data.</text>
</comment>
<protein>
    <submittedName>
        <fullName evidence="2">Phage portal protein</fullName>
    </submittedName>
</protein>
<accession>W4V8N5</accession>
<gene>
    <name evidence="2" type="ORF">JCM21531_3053</name>
</gene>
<sequence length="503" mass="56858">MLLNWLKKDKAAASHGSTGSLASMVKDPDGVPMSAAEIVGEEIKEFKNSEQYKLMVMAEQYFRNRSDVQNKTNDVSNRSNTKIEHPILKKLIEQKINYLLANPFTVSTKNKKYAEALNEVFDDTFRRKWKGFGRAAIKSGIGWLQPYFNEEGKLCMMKIPSTELIPLWKDAEHTALDGFIRFYDVVEYIGKKKTTRTKAEWWDSTGVKYFISTDYGFTVDNDAAEEGKASHFMLNGKAYNWTKPPIIWVKYNDEELPLCYFIKELIDDINWQTSVTSDVLRDVAKFIYVLKNYGGQDLGEFIKDLREHLAIKVDADGGVDKLQADLNIDAVMKFLDKQRRDIFDYGCGVDTKDPDLGNASGTAINFRYMDLNADCNALALEMKDAFQQLKVFIDTYLQIIGKGDFSNETFDIIFNTDMPVNETDVINNVKASQGIISKRTALENHPWITDVDEELARIEEEKKQAMEEFGSGLFDSAMETGQNINGQAGAEPAPGQTGSAGDE</sequence>
<dbReference type="STRING" id="1294263.JCM21531_3053"/>
<dbReference type="EMBL" id="BAVR01000039">
    <property type="protein sequence ID" value="GAE89516.1"/>
    <property type="molecule type" value="Genomic_DNA"/>
</dbReference>
<dbReference type="InterPro" id="IPR021145">
    <property type="entry name" value="Portal_protein_SPP1_Gp6-like"/>
</dbReference>
<proteinExistence type="predicted"/>
<evidence type="ECO:0000256" key="1">
    <source>
        <dbReference type="SAM" id="MobiDB-lite"/>
    </source>
</evidence>
<evidence type="ECO:0000313" key="2">
    <source>
        <dbReference type="EMBL" id="GAE89516.1"/>
    </source>
</evidence>